<dbReference type="EMBL" id="BMPG01000001">
    <property type="protein sequence ID" value="GGL45952.1"/>
    <property type="molecule type" value="Genomic_DNA"/>
</dbReference>
<sequence length="168" mass="17537">MLPDSADRLGSESRGVSNVIGIVMLVGITVLLGAVVGSAALHLGGDVGPTQPNAQLAVEDASELVGESAGANVLEITHEGGDDLETTGLRLVIRQDGDVYYNAILAKDTYERENGYAPLESDASGKFASGQAITVAEQSGEFAPGKYRIQLIHVDSDSLLVDEEVKIN</sequence>
<comment type="caution">
    <text evidence="3">The sequence shown here is derived from an EMBL/GenBank/DDBJ whole genome shotgun (WGS) entry which is preliminary data.</text>
</comment>
<dbReference type="Pfam" id="PF07790">
    <property type="entry name" value="Pilin_N"/>
    <property type="match status" value="1"/>
</dbReference>
<dbReference type="AlphaFoldDB" id="A0A830FEL1"/>
<reference evidence="3" key="1">
    <citation type="journal article" date="2014" name="Int. J. Syst. Evol. Microbiol.">
        <title>Complete genome sequence of Corynebacterium casei LMG S-19264T (=DSM 44701T), isolated from a smear-ripened cheese.</title>
        <authorList>
            <consortium name="US DOE Joint Genome Institute (JGI-PGF)"/>
            <person name="Walter F."/>
            <person name="Albersmeier A."/>
            <person name="Kalinowski J."/>
            <person name="Ruckert C."/>
        </authorList>
    </citation>
    <scope>NUCLEOTIDE SEQUENCE</scope>
    <source>
        <strain evidence="3">JCM 19596</strain>
    </source>
</reference>
<dbReference type="InterPro" id="IPR013373">
    <property type="entry name" value="Flagellin/pilin_N_arc"/>
</dbReference>
<accession>A0A830FEL1</accession>
<keyword evidence="1" id="KW-1133">Transmembrane helix</keyword>
<protein>
    <recommendedName>
        <fullName evidence="2">Archaeal Type IV pilin N-terminal domain-containing protein</fullName>
    </recommendedName>
</protein>
<name>A0A830FEL1_9EURY</name>
<evidence type="ECO:0000259" key="2">
    <source>
        <dbReference type="Pfam" id="PF07790"/>
    </source>
</evidence>
<evidence type="ECO:0000313" key="4">
    <source>
        <dbReference type="Proteomes" id="UP000607197"/>
    </source>
</evidence>
<feature type="transmembrane region" description="Helical" evidence="1">
    <location>
        <begin position="20"/>
        <end position="41"/>
    </location>
</feature>
<gene>
    <name evidence="3" type="ORF">GCM10009039_00360</name>
</gene>
<organism evidence="3 4">
    <name type="scientific">Halocalculus aciditolerans</name>
    <dbReference type="NCBI Taxonomy" id="1383812"/>
    <lineage>
        <taxon>Archaea</taxon>
        <taxon>Methanobacteriati</taxon>
        <taxon>Methanobacteriota</taxon>
        <taxon>Stenosarchaea group</taxon>
        <taxon>Halobacteria</taxon>
        <taxon>Halobacteriales</taxon>
        <taxon>Halobacteriaceae</taxon>
        <taxon>Halocalculus</taxon>
    </lineage>
</organism>
<dbReference type="InterPro" id="IPR012859">
    <property type="entry name" value="Pilin_N_archaeal"/>
</dbReference>
<keyword evidence="4" id="KW-1185">Reference proteome</keyword>
<feature type="domain" description="Archaeal Type IV pilin N-terminal" evidence="2">
    <location>
        <begin position="14"/>
        <end position="96"/>
    </location>
</feature>
<keyword evidence="1" id="KW-0472">Membrane</keyword>
<proteinExistence type="predicted"/>
<keyword evidence="1" id="KW-0812">Transmembrane</keyword>
<evidence type="ECO:0000313" key="3">
    <source>
        <dbReference type="EMBL" id="GGL45952.1"/>
    </source>
</evidence>
<dbReference type="Proteomes" id="UP000607197">
    <property type="component" value="Unassembled WGS sequence"/>
</dbReference>
<evidence type="ECO:0000256" key="1">
    <source>
        <dbReference type="SAM" id="Phobius"/>
    </source>
</evidence>
<dbReference type="NCBIfam" id="TIGR02537">
    <property type="entry name" value="arch_flag_Nterm"/>
    <property type="match status" value="1"/>
</dbReference>
<reference evidence="3" key="2">
    <citation type="submission" date="2020-09" db="EMBL/GenBank/DDBJ databases">
        <authorList>
            <person name="Sun Q."/>
            <person name="Ohkuma M."/>
        </authorList>
    </citation>
    <scope>NUCLEOTIDE SEQUENCE</scope>
    <source>
        <strain evidence="3">JCM 19596</strain>
    </source>
</reference>